<feature type="transmembrane region" description="Helical" evidence="5">
    <location>
        <begin position="243"/>
        <end position="269"/>
    </location>
</feature>
<keyword evidence="2 5" id="KW-0812">Transmembrane</keyword>
<organism evidence="6">
    <name type="scientific">marine metagenome</name>
    <dbReference type="NCBI Taxonomy" id="408172"/>
    <lineage>
        <taxon>unclassified sequences</taxon>
        <taxon>metagenomes</taxon>
        <taxon>ecological metagenomes</taxon>
    </lineage>
</organism>
<feature type="transmembrane region" description="Helical" evidence="5">
    <location>
        <begin position="183"/>
        <end position="200"/>
    </location>
</feature>
<evidence type="ECO:0000256" key="3">
    <source>
        <dbReference type="ARBA" id="ARBA00022989"/>
    </source>
</evidence>
<dbReference type="PANTHER" id="PTHR11662:SF399">
    <property type="entry name" value="FI19708P1-RELATED"/>
    <property type="match status" value="1"/>
</dbReference>
<gene>
    <name evidence="6" type="ORF">METZ01_LOCUS315342</name>
</gene>
<feature type="non-terminal residue" evidence="6">
    <location>
        <position position="350"/>
    </location>
</feature>
<dbReference type="GO" id="GO:0022857">
    <property type="term" value="F:transmembrane transporter activity"/>
    <property type="evidence" value="ECO:0007669"/>
    <property type="project" value="InterPro"/>
</dbReference>
<dbReference type="SUPFAM" id="SSF103473">
    <property type="entry name" value="MFS general substrate transporter"/>
    <property type="match status" value="1"/>
</dbReference>
<evidence type="ECO:0000256" key="5">
    <source>
        <dbReference type="SAM" id="Phobius"/>
    </source>
</evidence>
<sequence length="350" mass="39060">MDIDLDSITKPSNTRWKILAIVLFLGFIAYIYRTNLSVVGKFMMDDLGISQTELGWLLSAFIWGYTIFQFPGGLFSELVGPRKTMVVVTLGVTIITILMGFMVLMDPSLSILIPLILLCRFLIGAFQGPMFPAVGGGIIARWFPQGSWALPNGMSSTSLALGASATPPLITLIVQFWGWKLSFFFISILGLIGTIMWWQYARDWPQDHPSVNDKELELIGRKRKIETPVTLGLIKETLAEKNVLFLSISYLCMNYVFYIFFSWFFFYLVDVRGFSILEGGLLASLPFICGAIAATLGGYMCDRLQKRIGIEWGHKIPIIVGLLPSTVCLIFGSYTQNPYLAVLSLSLCFG</sequence>
<keyword evidence="4 5" id="KW-0472">Membrane</keyword>
<reference evidence="6" key="1">
    <citation type="submission" date="2018-05" db="EMBL/GenBank/DDBJ databases">
        <authorList>
            <person name="Lanie J.A."/>
            <person name="Ng W.-L."/>
            <person name="Kazmierczak K.M."/>
            <person name="Andrzejewski T.M."/>
            <person name="Davidsen T.M."/>
            <person name="Wayne K.J."/>
            <person name="Tettelin H."/>
            <person name="Glass J.I."/>
            <person name="Rusch D."/>
            <person name="Podicherti R."/>
            <person name="Tsui H.-C.T."/>
            <person name="Winkler M.E."/>
        </authorList>
    </citation>
    <scope>NUCLEOTIDE SEQUENCE</scope>
</reference>
<feature type="transmembrane region" description="Helical" evidence="5">
    <location>
        <begin position="16"/>
        <end position="34"/>
    </location>
</feature>
<feature type="transmembrane region" description="Helical" evidence="5">
    <location>
        <begin position="281"/>
        <end position="300"/>
    </location>
</feature>
<dbReference type="PANTHER" id="PTHR11662">
    <property type="entry name" value="SOLUTE CARRIER FAMILY 17"/>
    <property type="match status" value="1"/>
</dbReference>
<name>A0A382NPS0_9ZZZZ</name>
<dbReference type="InterPro" id="IPR050382">
    <property type="entry name" value="MFS_Na/Anion_cotransporter"/>
</dbReference>
<feature type="transmembrane region" description="Helical" evidence="5">
    <location>
        <begin position="312"/>
        <end position="334"/>
    </location>
</feature>
<dbReference type="EMBL" id="UINC01101575">
    <property type="protein sequence ID" value="SVC62488.1"/>
    <property type="molecule type" value="Genomic_DNA"/>
</dbReference>
<feature type="transmembrane region" description="Helical" evidence="5">
    <location>
        <begin position="86"/>
        <end position="105"/>
    </location>
</feature>
<feature type="transmembrane region" description="Helical" evidence="5">
    <location>
        <begin position="111"/>
        <end position="139"/>
    </location>
</feature>
<dbReference type="InterPro" id="IPR036259">
    <property type="entry name" value="MFS_trans_sf"/>
</dbReference>
<accession>A0A382NPS0</accession>
<protein>
    <submittedName>
        <fullName evidence="6">Uncharacterized protein</fullName>
    </submittedName>
</protein>
<keyword evidence="3 5" id="KW-1133">Transmembrane helix</keyword>
<dbReference type="InterPro" id="IPR011701">
    <property type="entry name" value="MFS"/>
</dbReference>
<dbReference type="AlphaFoldDB" id="A0A382NPS0"/>
<evidence type="ECO:0000256" key="4">
    <source>
        <dbReference type="ARBA" id="ARBA00023136"/>
    </source>
</evidence>
<dbReference type="Gene3D" id="1.20.1250.20">
    <property type="entry name" value="MFS general substrate transporter like domains"/>
    <property type="match status" value="2"/>
</dbReference>
<dbReference type="Pfam" id="PF07690">
    <property type="entry name" value="MFS_1"/>
    <property type="match status" value="1"/>
</dbReference>
<feature type="transmembrane region" description="Helical" evidence="5">
    <location>
        <begin position="54"/>
        <end position="74"/>
    </location>
</feature>
<evidence type="ECO:0000256" key="2">
    <source>
        <dbReference type="ARBA" id="ARBA00022692"/>
    </source>
</evidence>
<proteinExistence type="predicted"/>
<evidence type="ECO:0000256" key="1">
    <source>
        <dbReference type="ARBA" id="ARBA00004141"/>
    </source>
</evidence>
<comment type="subcellular location">
    <subcellularLocation>
        <location evidence="1">Membrane</location>
        <topology evidence="1">Multi-pass membrane protein</topology>
    </subcellularLocation>
</comment>
<dbReference type="GO" id="GO:0016020">
    <property type="term" value="C:membrane"/>
    <property type="evidence" value="ECO:0007669"/>
    <property type="project" value="UniProtKB-SubCell"/>
</dbReference>
<evidence type="ECO:0000313" key="6">
    <source>
        <dbReference type="EMBL" id="SVC62488.1"/>
    </source>
</evidence>